<dbReference type="Pfam" id="PF10075">
    <property type="entry name" value="CSN8_PSD8_EIF3K"/>
    <property type="match status" value="1"/>
</dbReference>
<dbReference type="GO" id="GO:0005852">
    <property type="term" value="C:eukaryotic translation initiation factor 3 complex"/>
    <property type="evidence" value="ECO:0007669"/>
    <property type="project" value="UniProtKB-UniRule"/>
</dbReference>
<dbReference type="GO" id="GO:0003743">
    <property type="term" value="F:translation initiation factor activity"/>
    <property type="evidence" value="ECO:0007669"/>
    <property type="project" value="UniProtKB-UniRule"/>
</dbReference>
<name>A0A812BC60_ACAPH</name>
<evidence type="ECO:0000259" key="6">
    <source>
        <dbReference type="PROSITE" id="PS50250"/>
    </source>
</evidence>
<evidence type="ECO:0000256" key="5">
    <source>
        <dbReference type="HAMAP-Rule" id="MF_03010"/>
    </source>
</evidence>
<evidence type="ECO:0000256" key="4">
    <source>
        <dbReference type="ARBA" id="ARBA00057041"/>
    </source>
</evidence>
<dbReference type="SUPFAM" id="SSF46785">
    <property type="entry name" value="Winged helix' DNA-binding domain"/>
    <property type="match status" value="1"/>
</dbReference>
<dbReference type="InterPro" id="IPR009374">
    <property type="entry name" value="eIF3k"/>
</dbReference>
<evidence type="ECO:0000256" key="3">
    <source>
        <dbReference type="ARBA" id="ARBA00022917"/>
    </source>
</evidence>
<comment type="function">
    <text evidence="5">Component of the eukaryotic translation initiation factor 3 (eIF-3) complex, which is involved in protein synthesis of a specialized repertoire of mRNAs and, together with other initiation factors, stimulates binding of mRNA and methionyl-tRNAi to the 40S ribosome. The eIF-3 complex specifically targets and initiates translation of a subset of mRNAs involved in cell proliferation.</text>
</comment>
<reference evidence="7" key="1">
    <citation type="submission" date="2021-01" db="EMBL/GenBank/DDBJ databases">
        <authorList>
            <person name="Li R."/>
            <person name="Bekaert M."/>
        </authorList>
    </citation>
    <scope>NUCLEOTIDE SEQUENCE</scope>
    <source>
        <strain evidence="7">Farmed</strain>
    </source>
</reference>
<dbReference type="InterPro" id="IPR016024">
    <property type="entry name" value="ARM-type_fold"/>
</dbReference>
<dbReference type="GO" id="GO:0016282">
    <property type="term" value="C:eukaryotic 43S preinitiation complex"/>
    <property type="evidence" value="ECO:0007669"/>
    <property type="project" value="UniProtKB-UniRule"/>
</dbReference>
<dbReference type="Gene3D" id="1.25.40.250">
    <property type="entry name" value="ARM repeat, domain 1"/>
    <property type="match status" value="1"/>
</dbReference>
<keyword evidence="3 5" id="KW-0648">Protein biosynthesis</keyword>
<dbReference type="InterPro" id="IPR033464">
    <property type="entry name" value="CSN8_PSD8_EIF3K"/>
</dbReference>
<dbReference type="FunFam" id="1.25.40.250:FF:000001">
    <property type="entry name" value="Eukaryotic translation initiation factor 3 subunit K"/>
    <property type="match status" value="1"/>
</dbReference>
<keyword evidence="8" id="KW-1185">Reference proteome</keyword>
<evidence type="ECO:0000256" key="1">
    <source>
        <dbReference type="ARBA" id="ARBA00022490"/>
    </source>
</evidence>
<keyword evidence="2 5" id="KW-0396">Initiation factor</keyword>
<dbReference type="InterPro" id="IPR036390">
    <property type="entry name" value="WH_DNA-bd_sf"/>
</dbReference>
<evidence type="ECO:0000313" key="7">
    <source>
        <dbReference type="EMBL" id="CAE1174187.1"/>
    </source>
</evidence>
<dbReference type="PROSITE" id="PS50250">
    <property type="entry name" value="PCI"/>
    <property type="match status" value="1"/>
</dbReference>
<comment type="similarity">
    <text evidence="5">Belongs to the eIF-3 subunit K family.</text>
</comment>
<organism evidence="7 8">
    <name type="scientific">Acanthosepion pharaonis</name>
    <name type="common">Pharaoh cuttlefish</name>
    <name type="synonym">Sepia pharaonis</name>
    <dbReference type="NCBI Taxonomy" id="158019"/>
    <lineage>
        <taxon>Eukaryota</taxon>
        <taxon>Metazoa</taxon>
        <taxon>Spiralia</taxon>
        <taxon>Lophotrochozoa</taxon>
        <taxon>Mollusca</taxon>
        <taxon>Cephalopoda</taxon>
        <taxon>Coleoidea</taxon>
        <taxon>Decapodiformes</taxon>
        <taxon>Sepiida</taxon>
        <taxon>Sepiina</taxon>
        <taxon>Sepiidae</taxon>
        <taxon>Acanthosepion</taxon>
    </lineage>
</organism>
<dbReference type="SUPFAM" id="SSF48371">
    <property type="entry name" value="ARM repeat"/>
    <property type="match status" value="1"/>
</dbReference>
<comment type="caution">
    <text evidence="7">The sequence shown here is derived from an EMBL/GenBank/DDBJ whole genome shotgun (WGS) entry which is preliminary data.</text>
</comment>
<dbReference type="Gene3D" id="1.10.10.10">
    <property type="entry name" value="Winged helix-like DNA-binding domain superfamily/Winged helix DNA-binding domain"/>
    <property type="match status" value="1"/>
</dbReference>
<comment type="subcellular location">
    <subcellularLocation>
        <location evidence="5">Cytoplasm</location>
    </subcellularLocation>
</comment>
<feature type="domain" description="PCI" evidence="6">
    <location>
        <begin position="36"/>
        <end position="198"/>
    </location>
</feature>
<dbReference type="FunFam" id="1.10.10.10:FF:000212">
    <property type="entry name" value="Eukaryotic translation initiation factor 3 subunit K"/>
    <property type="match status" value="1"/>
</dbReference>
<dbReference type="GO" id="GO:0033290">
    <property type="term" value="C:eukaryotic 48S preinitiation complex"/>
    <property type="evidence" value="ECO:0007669"/>
    <property type="project" value="UniProtKB-UniRule"/>
</dbReference>
<dbReference type="InterPro" id="IPR016020">
    <property type="entry name" value="Transl_init_fac_sub12_N_euk"/>
</dbReference>
<proteinExistence type="inferred from homology"/>
<dbReference type="GO" id="GO:0043022">
    <property type="term" value="F:ribosome binding"/>
    <property type="evidence" value="ECO:0007669"/>
    <property type="project" value="InterPro"/>
</dbReference>
<accession>A0A812BC60</accession>
<evidence type="ECO:0000313" key="8">
    <source>
        <dbReference type="Proteomes" id="UP000597762"/>
    </source>
</evidence>
<dbReference type="Proteomes" id="UP000597762">
    <property type="component" value="Unassembled WGS sequence"/>
</dbReference>
<dbReference type="InterPro" id="IPR000717">
    <property type="entry name" value="PCI_dom"/>
</dbReference>
<dbReference type="HAMAP" id="MF_03010">
    <property type="entry name" value="eIF3k"/>
    <property type="match status" value="1"/>
</dbReference>
<dbReference type="AlphaFoldDB" id="A0A812BC60"/>
<dbReference type="PANTHER" id="PTHR13022:SF0">
    <property type="entry name" value="EUKARYOTIC TRANSLATION INITIATION FACTOR 3 SUBUNIT K"/>
    <property type="match status" value="1"/>
</dbReference>
<evidence type="ECO:0000256" key="2">
    <source>
        <dbReference type="ARBA" id="ARBA00022540"/>
    </source>
</evidence>
<dbReference type="GO" id="GO:0003723">
    <property type="term" value="F:RNA binding"/>
    <property type="evidence" value="ECO:0007669"/>
    <property type="project" value="UniProtKB-UniRule"/>
</dbReference>
<comment type="subunit">
    <text evidence="5">Component of the eukaryotic translation initiation factor 3 (eIF-3) complex.</text>
</comment>
<protein>
    <recommendedName>
        <fullName evidence="5">Eukaryotic translation initiation factor 3 subunit K</fullName>
        <shortName evidence="5">eIF3k</shortName>
    </recommendedName>
    <alternativeName>
        <fullName evidence="5">eIF-3 p25</fullName>
    </alternativeName>
</protein>
<dbReference type="GO" id="GO:0001732">
    <property type="term" value="P:formation of cytoplasmic translation initiation complex"/>
    <property type="evidence" value="ECO:0007669"/>
    <property type="project" value="UniProtKB-UniRule"/>
</dbReference>
<comment type="function">
    <text evidence="4">Component of the eukaryotic translation initiation factor 3 (eIF-3) complex, which is required for several steps in the initiation of protein synthesis. The eIF-3 complex associates with the 40S ribosome and facilitates the recruitment of eIF-1, eIF-1A, eIF-2:GTP:methionyl-tRNAi and eIF-5 to form the 43S pre-initiation complex (43S PIC). The eIF-3 complex stimulates mRNA recruitment to the 43S PIC and scanning of the mRNA for AUG recognition. The eIF-3 complex is also required for disassembly and recycling of post-termination ribosomal complexes and subsequently prevents premature joining of the 40S and 60S ribosomal subunits prior to initiation. The eIF-3 complex specifically targets and initiates translation of a subset of mRNAs involved in cell proliferation, including cell cycling, differentiation and apoptosis, and uses different modes of RNA stem-loop binding to exert either translational activation or repression.</text>
</comment>
<gene>
    <name evidence="7" type="ORF">SPHA_13039</name>
</gene>
<sequence>MRGNVAKLLKGIDRYNPDNLSTLERYVEMQVRENTYDLEANLAVLKLYQFNPTYYNKAVVMHILLKALTNLPHTDFILCKCLIDSPKQETEEMLKIFQLADILETCQFKEFWAEIAKDPNMIYGITGFDDSIRKYICHVVGICYDTIHKDVFAELLGDLSDKQVNQWVAKYGWKMIDSQNIFITSQEENIKTKNITEKITLESVAAIMTMAAHSKVPQPPAIQ</sequence>
<dbReference type="InterPro" id="IPR036388">
    <property type="entry name" value="WH-like_DNA-bd_sf"/>
</dbReference>
<dbReference type="EMBL" id="CAHIKZ030000435">
    <property type="protein sequence ID" value="CAE1174187.1"/>
    <property type="molecule type" value="Genomic_DNA"/>
</dbReference>
<dbReference type="OrthoDB" id="337745at2759"/>
<dbReference type="GO" id="GO:0006446">
    <property type="term" value="P:regulation of translational initiation"/>
    <property type="evidence" value="ECO:0007669"/>
    <property type="project" value="InterPro"/>
</dbReference>
<dbReference type="PANTHER" id="PTHR13022">
    <property type="entry name" value="EUKARYOTIC TRANSLATION INITIATION FACTOR 3 SUBUNIT 11"/>
    <property type="match status" value="1"/>
</dbReference>
<keyword evidence="1 5" id="KW-0963">Cytoplasm</keyword>